<dbReference type="CDD" id="cd03249">
    <property type="entry name" value="ABC_MTABC3_MDL1_MDL2"/>
    <property type="match status" value="2"/>
</dbReference>
<proteinExistence type="inferred from homology"/>
<comment type="caution">
    <text evidence="14">The sequence shown here is derived from an EMBL/GenBank/DDBJ whole genome shotgun (WGS) entry which is preliminary data.</text>
</comment>
<dbReference type="GO" id="GO:0090374">
    <property type="term" value="P:oligopeptide export from mitochondrion"/>
    <property type="evidence" value="ECO:0007669"/>
    <property type="project" value="TreeGrafter"/>
</dbReference>
<keyword evidence="7" id="KW-0067">ATP-binding</keyword>
<comment type="similarity">
    <text evidence="2">Belongs to the ABC transporter superfamily. ABCB family. Multidrug resistance exporter (TC 3.A.1.201) subfamily.</text>
</comment>
<keyword evidence="6" id="KW-0547">Nucleotide-binding</keyword>
<evidence type="ECO:0000256" key="1">
    <source>
        <dbReference type="ARBA" id="ARBA00004651"/>
    </source>
</evidence>
<evidence type="ECO:0000256" key="9">
    <source>
        <dbReference type="ARBA" id="ARBA00023136"/>
    </source>
</evidence>
<comment type="subcellular location">
    <subcellularLocation>
        <location evidence="1">Cell membrane</location>
        <topology evidence="1">Multi-pass membrane protein</topology>
    </subcellularLocation>
</comment>
<dbReference type="Gene3D" id="3.40.50.300">
    <property type="entry name" value="P-loop containing nucleotide triphosphate hydrolases"/>
    <property type="match status" value="2"/>
</dbReference>
<evidence type="ECO:0000259" key="13">
    <source>
        <dbReference type="PROSITE" id="PS50929"/>
    </source>
</evidence>
<feature type="domain" description="ABC transmembrane type-1" evidence="13">
    <location>
        <begin position="707"/>
        <end position="991"/>
    </location>
</feature>
<dbReference type="SUPFAM" id="SSF90123">
    <property type="entry name" value="ABC transporter transmembrane region"/>
    <property type="match status" value="2"/>
</dbReference>
<evidence type="ECO:0000256" key="6">
    <source>
        <dbReference type="ARBA" id="ARBA00022741"/>
    </source>
</evidence>
<dbReference type="PANTHER" id="PTHR43394">
    <property type="entry name" value="ATP-DEPENDENT PERMEASE MDL1, MITOCHONDRIAL"/>
    <property type="match status" value="1"/>
</dbReference>
<organism evidence="14 15">
    <name type="scientific">Zingiber officinale</name>
    <name type="common">Ginger</name>
    <name type="synonym">Amomum zingiber</name>
    <dbReference type="NCBI Taxonomy" id="94328"/>
    <lineage>
        <taxon>Eukaryota</taxon>
        <taxon>Viridiplantae</taxon>
        <taxon>Streptophyta</taxon>
        <taxon>Embryophyta</taxon>
        <taxon>Tracheophyta</taxon>
        <taxon>Spermatophyta</taxon>
        <taxon>Magnoliopsida</taxon>
        <taxon>Liliopsida</taxon>
        <taxon>Zingiberales</taxon>
        <taxon>Zingiberaceae</taxon>
        <taxon>Zingiber</taxon>
    </lineage>
</organism>
<dbReference type="InterPro" id="IPR039421">
    <property type="entry name" value="Type_1_exporter"/>
</dbReference>
<evidence type="ECO:0000256" key="4">
    <source>
        <dbReference type="ARBA" id="ARBA00022692"/>
    </source>
</evidence>
<feature type="transmembrane region" description="Helical" evidence="11">
    <location>
        <begin position="295"/>
        <end position="316"/>
    </location>
</feature>
<keyword evidence="9 11" id="KW-0472">Membrane</keyword>
<evidence type="ECO:0000256" key="5">
    <source>
        <dbReference type="ARBA" id="ARBA00022737"/>
    </source>
</evidence>
<dbReference type="GO" id="GO:0005743">
    <property type="term" value="C:mitochondrial inner membrane"/>
    <property type="evidence" value="ECO:0007669"/>
    <property type="project" value="TreeGrafter"/>
</dbReference>
<feature type="transmembrane region" description="Helical" evidence="11">
    <location>
        <begin position="112"/>
        <end position="133"/>
    </location>
</feature>
<feature type="domain" description="ABC transporter" evidence="12">
    <location>
        <begin position="1026"/>
        <end position="1270"/>
    </location>
</feature>
<keyword evidence="10" id="KW-0325">Glycoprotein</keyword>
<evidence type="ECO:0000259" key="12">
    <source>
        <dbReference type="PROSITE" id="PS50893"/>
    </source>
</evidence>
<keyword evidence="15" id="KW-1185">Reference proteome</keyword>
<dbReference type="AlphaFoldDB" id="A0A8J5K8R2"/>
<keyword evidence="8 11" id="KW-1133">Transmembrane helix</keyword>
<dbReference type="SMART" id="SM00382">
    <property type="entry name" value="AAA"/>
    <property type="match status" value="2"/>
</dbReference>
<dbReference type="Gene3D" id="1.20.1560.10">
    <property type="entry name" value="ABC transporter type 1, transmembrane domain"/>
    <property type="match status" value="1"/>
</dbReference>
<feature type="transmembrane region" description="Helical" evidence="11">
    <location>
        <begin position="61"/>
        <end position="85"/>
    </location>
</feature>
<dbReference type="Pfam" id="PF00005">
    <property type="entry name" value="ABC_tran"/>
    <property type="match status" value="2"/>
</dbReference>
<dbReference type="CDD" id="cd18578">
    <property type="entry name" value="ABC_6TM_Pgp_ABCB1_D2_like"/>
    <property type="match status" value="1"/>
</dbReference>
<dbReference type="InterPro" id="IPR011527">
    <property type="entry name" value="ABC1_TM_dom"/>
</dbReference>
<feature type="transmembrane region" description="Helical" evidence="11">
    <location>
        <begin position="706"/>
        <end position="734"/>
    </location>
</feature>
<sequence>MDSMQFGDHRHLTTITTVVAIVGNRHKEMDEVELEKKEKKAVQSKPVSFGRLLSYADTVDWVLMGLGTVGSVVHGMAQPIGYLLLGKALEAFGSNIGDQEATVRALEKVIPFVWYMAIATLPAGLLEISCWMYTSERQLARMRLAFIDSILHQDIEAFDTELTTAKVIACVTSHMSIIQDAIGEKLGHFISCFSTYFAGVVIALACCWEVALLSLMVVPMILAIGATYTKKMNSLSSLRTMYLSEATSIVEQTLSHIGTVFSFVGESSSIKSFTENIRQQYIISKKEAGIKGLSLGLFQTVTFCSWALVVWIGAVVVVARRANGGETLAAIMSILFGAISITHAAPDFQIFNAARATGTEIFQVIERKPRISSEKKGVTLEKFVGVIELDRVSFAYPSRPNKLILKDFSLCMAAGKVYALVGSSGCGKSTILSLVQRFYEPLAGNKVAGRVLIHGHDVKELDLKFLRRNVAAVPQEPALFSGTIDDNLRVGNAEATDEEIIKAASAANADSFIAQLPEKYSTWVGERGVQLSGGQKQRIAIARAILKNSPILLLDEATSALDSESEKLVQDALGRVMQGKTVIKIAHRTSTITSSDTIVVVENGKVAQSGSHNELLQSSNFYRNLFAMHSMKPELEDTISRGTTNTNEKPDITQYRSSSQQHEVNEMLKSQPINANPTKGTKTTKSRSASFSRIWYGLNKFEFAKVALGSFGAAFSGISKPLFGFYIMTIGVAYYKEDAKSQVGKYSIIFTVVGFLTLITHILQHYHYGLVGEKAMGNLRVALFSAVLRNEVAWFEKPENNVGFLAMHIVSDTSMIKTIISDRMSVIVQCISSILIATVVSMKVNWRMGLVAWALMPCHFIGGLIQAKSAKGFSGDSAMAHRQLVALASESVSHIRTVASFVYEEQLLKKAQFSLEEPRRLSRVQSIKYGVFQGVSLCLWNIAHAVALWYTTILVDKHQSSFEDGIRSYQIFSLTVPSITELWTLIPTVISAITILKPAFEILDRKTEIPPDVPETISSEGITGRIDFESISFRYPSRPEVVVLDNFNLSIETGAYVALVGPSGAGKSSVLALILRFYDPFKGRVLVDSKDIKEYNLHWLRRQIGLVQQEPLLFSSSIRDNIFYGSEGASETEVVEAAMEANIHDFICSLPNGYDTVVGEKGCQISGGQKQRLAIARTLLKRPVILLLDEATSALDSETERIIMQALGSSKRRRDEEASRRITRITVAHRLSTVVNSDTIVVMENGRVVQMGDHSTLVADDNGVYSKLFQLQSHDT</sequence>
<keyword evidence="5" id="KW-0677">Repeat</keyword>
<evidence type="ECO:0000313" key="15">
    <source>
        <dbReference type="Proteomes" id="UP000734854"/>
    </source>
</evidence>
<dbReference type="InterPro" id="IPR036640">
    <property type="entry name" value="ABC1_TM_sf"/>
</dbReference>
<dbReference type="InterPro" id="IPR027417">
    <property type="entry name" value="P-loop_NTPase"/>
</dbReference>
<evidence type="ECO:0000256" key="8">
    <source>
        <dbReference type="ARBA" id="ARBA00022989"/>
    </source>
</evidence>
<dbReference type="PROSITE" id="PS50929">
    <property type="entry name" value="ABC_TM1F"/>
    <property type="match status" value="2"/>
</dbReference>
<dbReference type="PROSITE" id="PS00211">
    <property type="entry name" value="ABC_TRANSPORTER_1"/>
    <property type="match status" value="2"/>
</dbReference>
<evidence type="ECO:0000256" key="11">
    <source>
        <dbReference type="SAM" id="Phobius"/>
    </source>
</evidence>
<dbReference type="GO" id="GO:0015421">
    <property type="term" value="F:ABC-type oligopeptide transporter activity"/>
    <property type="evidence" value="ECO:0007669"/>
    <property type="project" value="TreeGrafter"/>
</dbReference>
<evidence type="ECO:0000256" key="3">
    <source>
        <dbReference type="ARBA" id="ARBA00022448"/>
    </source>
</evidence>
<feature type="transmembrane region" description="Helical" evidence="11">
    <location>
        <begin position="211"/>
        <end position="229"/>
    </location>
</feature>
<protein>
    <submittedName>
        <fullName evidence="14">Uncharacterized protein</fullName>
    </submittedName>
</protein>
<dbReference type="PROSITE" id="PS50893">
    <property type="entry name" value="ABC_TRANSPORTER_2"/>
    <property type="match status" value="2"/>
</dbReference>
<dbReference type="CDD" id="cd18577">
    <property type="entry name" value="ABC_6TM_Pgp_ABCB1_D1_like"/>
    <property type="match status" value="1"/>
</dbReference>
<dbReference type="InterPro" id="IPR017871">
    <property type="entry name" value="ABC_transporter-like_CS"/>
</dbReference>
<dbReference type="FunFam" id="1.20.1560.10:FF:000152">
    <property type="entry name" value="MDR-like ABC transporter"/>
    <property type="match status" value="1"/>
</dbReference>
<dbReference type="FunFam" id="3.40.50.300:FF:000251">
    <property type="entry name" value="ABC transporter B family member 19"/>
    <property type="match status" value="1"/>
</dbReference>
<dbReference type="SUPFAM" id="SSF52540">
    <property type="entry name" value="P-loop containing nucleoside triphosphate hydrolases"/>
    <property type="match status" value="2"/>
</dbReference>
<dbReference type="PANTHER" id="PTHR43394:SF1">
    <property type="entry name" value="ATP-BINDING CASSETTE SUB-FAMILY B MEMBER 10, MITOCHONDRIAL"/>
    <property type="match status" value="1"/>
</dbReference>
<feature type="transmembrane region" description="Helical" evidence="11">
    <location>
        <begin position="328"/>
        <end position="345"/>
    </location>
</feature>
<evidence type="ECO:0000256" key="10">
    <source>
        <dbReference type="ARBA" id="ARBA00023180"/>
    </source>
</evidence>
<dbReference type="GO" id="GO:0005886">
    <property type="term" value="C:plasma membrane"/>
    <property type="evidence" value="ECO:0007669"/>
    <property type="project" value="UniProtKB-SubCell"/>
</dbReference>
<name>A0A8J5K8R2_ZINOF</name>
<keyword evidence="4 11" id="KW-0812">Transmembrane</keyword>
<dbReference type="Proteomes" id="UP000734854">
    <property type="component" value="Unassembled WGS sequence"/>
</dbReference>
<feature type="domain" description="ABC transmembrane type-1" evidence="13">
    <location>
        <begin position="66"/>
        <end position="353"/>
    </location>
</feature>
<dbReference type="InterPro" id="IPR003593">
    <property type="entry name" value="AAA+_ATPase"/>
</dbReference>
<evidence type="ECO:0000313" key="14">
    <source>
        <dbReference type="EMBL" id="KAG6478375.1"/>
    </source>
</evidence>
<feature type="domain" description="ABC transporter" evidence="12">
    <location>
        <begin position="387"/>
        <end position="628"/>
    </location>
</feature>
<reference evidence="14 15" key="1">
    <citation type="submission" date="2020-08" db="EMBL/GenBank/DDBJ databases">
        <title>Plant Genome Project.</title>
        <authorList>
            <person name="Zhang R.-G."/>
        </authorList>
    </citation>
    <scope>NUCLEOTIDE SEQUENCE [LARGE SCALE GENOMIC DNA]</scope>
    <source>
        <tissue evidence="14">Rhizome</tissue>
    </source>
</reference>
<dbReference type="GO" id="GO:0005524">
    <property type="term" value="F:ATP binding"/>
    <property type="evidence" value="ECO:0007669"/>
    <property type="project" value="UniProtKB-KW"/>
</dbReference>
<evidence type="ECO:0000256" key="2">
    <source>
        <dbReference type="ARBA" id="ARBA00007577"/>
    </source>
</evidence>
<accession>A0A8J5K8R2</accession>
<dbReference type="FunFam" id="3.40.50.300:FF:000066">
    <property type="entry name" value="ABC transporter B family member 1"/>
    <property type="match status" value="1"/>
</dbReference>
<dbReference type="InterPro" id="IPR003439">
    <property type="entry name" value="ABC_transporter-like_ATP-bd"/>
</dbReference>
<feature type="transmembrane region" description="Helical" evidence="11">
    <location>
        <begin position="746"/>
        <end position="766"/>
    </location>
</feature>
<dbReference type="GO" id="GO:0016887">
    <property type="term" value="F:ATP hydrolysis activity"/>
    <property type="evidence" value="ECO:0007669"/>
    <property type="project" value="InterPro"/>
</dbReference>
<gene>
    <name evidence="14" type="ORF">ZIOFF_061817</name>
</gene>
<keyword evidence="3" id="KW-0813">Transport</keyword>
<evidence type="ECO:0000256" key="7">
    <source>
        <dbReference type="ARBA" id="ARBA00022840"/>
    </source>
</evidence>
<dbReference type="EMBL" id="JACMSC010000017">
    <property type="protein sequence ID" value="KAG6478375.1"/>
    <property type="molecule type" value="Genomic_DNA"/>
</dbReference>
<dbReference type="Pfam" id="PF00664">
    <property type="entry name" value="ABC_membrane"/>
    <property type="match status" value="2"/>
</dbReference>